<comment type="catalytic activity">
    <reaction evidence="9">
        <text>P(1),P(3)-bis(5'-adenosyl) triphosphate + H2O = AMP + ADP + 2 H(+)</text>
        <dbReference type="Rhea" id="RHEA:13893"/>
        <dbReference type="ChEBI" id="CHEBI:15377"/>
        <dbReference type="ChEBI" id="CHEBI:15378"/>
        <dbReference type="ChEBI" id="CHEBI:58529"/>
        <dbReference type="ChEBI" id="CHEBI:456215"/>
        <dbReference type="ChEBI" id="CHEBI:456216"/>
        <dbReference type="EC" id="3.6.1.29"/>
    </reaction>
</comment>
<dbReference type="PROSITE" id="PS00892">
    <property type="entry name" value="HIT_1"/>
    <property type="match status" value="1"/>
</dbReference>
<dbReference type="Proteomes" id="UP000694400">
    <property type="component" value="Chromosome 10"/>
</dbReference>
<dbReference type="AlphaFoldDB" id="A0A8B9R0Z7"/>
<dbReference type="GO" id="GO:0031625">
    <property type="term" value="F:ubiquitin protein ligase binding"/>
    <property type="evidence" value="ECO:0007669"/>
    <property type="project" value="TreeGrafter"/>
</dbReference>
<dbReference type="Pfam" id="PF01230">
    <property type="entry name" value="HIT"/>
    <property type="match status" value="1"/>
</dbReference>
<evidence type="ECO:0000313" key="22">
    <source>
        <dbReference type="Proteomes" id="UP000694400"/>
    </source>
</evidence>
<evidence type="ECO:0000256" key="3">
    <source>
        <dbReference type="ARBA" id="ARBA00022741"/>
    </source>
</evidence>
<evidence type="ECO:0000256" key="19">
    <source>
        <dbReference type="PROSITE-ProRule" id="PRU00464"/>
    </source>
</evidence>
<evidence type="ECO:0000313" key="21">
    <source>
        <dbReference type="Ensembl" id="ENSAPLP00020003688.1"/>
    </source>
</evidence>
<dbReference type="Ensembl" id="ENSAPLT00020003962.1">
    <property type="protein sequence ID" value="ENSAPLP00020003688.1"/>
    <property type="gene ID" value="ENSAPLG00020002713.1"/>
</dbReference>
<dbReference type="PANTHER" id="PTHR46981">
    <property type="entry name" value="BIS(5'-ADENOSYL)-TRIPHOSPHATASE"/>
    <property type="match status" value="1"/>
</dbReference>
<dbReference type="InterPro" id="IPR052677">
    <property type="entry name" value="Dinucleoside_ppp_hydrolase"/>
</dbReference>
<evidence type="ECO:0000256" key="18">
    <source>
        <dbReference type="ARBA" id="ARBA00081140"/>
    </source>
</evidence>
<dbReference type="GO" id="GO:0005886">
    <property type="term" value="C:plasma membrane"/>
    <property type="evidence" value="ECO:0007669"/>
    <property type="project" value="TreeGrafter"/>
</dbReference>
<reference evidence="21" key="2">
    <citation type="submission" date="2025-08" db="UniProtKB">
        <authorList>
            <consortium name="Ensembl"/>
        </authorList>
    </citation>
    <scope>IDENTIFICATION</scope>
</reference>
<dbReference type="GO" id="GO:0000166">
    <property type="term" value="F:nucleotide binding"/>
    <property type="evidence" value="ECO:0007669"/>
    <property type="project" value="UniProtKB-KW"/>
</dbReference>
<dbReference type="FunFam" id="3.30.428.10:FF:000011">
    <property type="entry name" value="Fragile histidine triad"/>
    <property type="match status" value="1"/>
</dbReference>
<evidence type="ECO:0000259" key="20">
    <source>
        <dbReference type="PROSITE" id="PS51084"/>
    </source>
</evidence>
<dbReference type="InterPro" id="IPR011146">
    <property type="entry name" value="HIT-like"/>
</dbReference>
<dbReference type="GO" id="GO:0006163">
    <property type="term" value="P:purine nucleotide metabolic process"/>
    <property type="evidence" value="ECO:0007669"/>
    <property type="project" value="TreeGrafter"/>
</dbReference>
<comment type="catalytic activity">
    <reaction evidence="11">
        <text>adenosine 5'-phosphosulfate + NH4(+) = adenosine 5'-phosphoramidate + sulfate + 2 H(+)</text>
        <dbReference type="Rhea" id="RHEA:19197"/>
        <dbReference type="ChEBI" id="CHEBI:15378"/>
        <dbReference type="ChEBI" id="CHEBI:16189"/>
        <dbReference type="ChEBI" id="CHEBI:28938"/>
        <dbReference type="ChEBI" id="CHEBI:57890"/>
        <dbReference type="ChEBI" id="CHEBI:58243"/>
        <dbReference type="EC" id="2.7.7.51"/>
    </reaction>
</comment>
<dbReference type="GO" id="GO:0047627">
    <property type="term" value="F:adenylylsulfatase activity"/>
    <property type="evidence" value="ECO:0007669"/>
    <property type="project" value="UniProtKB-EC"/>
</dbReference>
<dbReference type="PANTHER" id="PTHR46981:SF1">
    <property type="entry name" value="BIS(5'-ADENOSYL)-TRIPHOSPHATASE"/>
    <property type="match status" value="1"/>
</dbReference>
<proteinExistence type="predicted"/>
<evidence type="ECO:0000256" key="4">
    <source>
        <dbReference type="ARBA" id="ARBA00022801"/>
    </source>
</evidence>
<dbReference type="EC" id="3.6.1.29" evidence="1"/>
<dbReference type="Gene3D" id="3.30.428.10">
    <property type="entry name" value="HIT-like"/>
    <property type="match status" value="1"/>
</dbReference>
<dbReference type="InterPro" id="IPR036265">
    <property type="entry name" value="HIT-like_sf"/>
</dbReference>
<dbReference type="EC" id="3.6.2.1" evidence="13"/>
<dbReference type="GO" id="GO:0047352">
    <property type="term" value="F:adenylylsulfate-ammonia adenylyltransferase activity"/>
    <property type="evidence" value="ECO:0007669"/>
    <property type="project" value="UniProtKB-EC"/>
</dbReference>
<evidence type="ECO:0000256" key="1">
    <source>
        <dbReference type="ARBA" id="ARBA00012377"/>
    </source>
</evidence>
<dbReference type="GO" id="GO:0015964">
    <property type="term" value="P:diadenosine triphosphate catabolic process"/>
    <property type="evidence" value="ECO:0007669"/>
    <property type="project" value="TreeGrafter"/>
</dbReference>
<dbReference type="InterPro" id="IPR019808">
    <property type="entry name" value="Histidine_triad_CS"/>
</dbReference>
<organism evidence="21 22">
    <name type="scientific">Anas platyrhynchos</name>
    <name type="common">Mallard</name>
    <name type="synonym">Anas boschas</name>
    <dbReference type="NCBI Taxonomy" id="8839"/>
    <lineage>
        <taxon>Eukaryota</taxon>
        <taxon>Metazoa</taxon>
        <taxon>Chordata</taxon>
        <taxon>Craniata</taxon>
        <taxon>Vertebrata</taxon>
        <taxon>Euteleostomi</taxon>
        <taxon>Archelosauria</taxon>
        <taxon>Archosauria</taxon>
        <taxon>Dinosauria</taxon>
        <taxon>Saurischia</taxon>
        <taxon>Theropoda</taxon>
        <taxon>Coelurosauria</taxon>
        <taxon>Aves</taxon>
        <taxon>Neognathae</taxon>
        <taxon>Galloanserae</taxon>
        <taxon>Anseriformes</taxon>
        <taxon>Anatidae</taxon>
        <taxon>Anatinae</taxon>
        <taxon>Anas</taxon>
    </lineage>
</organism>
<evidence type="ECO:0000256" key="16">
    <source>
        <dbReference type="ARBA" id="ARBA00079058"/>
    </source>
</evidence>
<evidence type="ECO:0000256" key="5">
    <source>
        <dbReference type="ARBA" id="ARBA00024472"/>
    </source>
</evidence>
<dbReference type="EC" id="2.7.7.51" evidence="14"/>
<evidence type="ECO:0000256" key="17">
    <source>
        <dbReference type="ARBA" id="ARBA00079477"/>
    </source>
</evidence>
<evidence type="ECO:0000256" key="10">
    <source>
        <dbReference type="ARBA" id="ARBA00051421"/>
    </source>
</evidence>
<comment type="catalytic activity">
    <reaction evidence="5">
        <text>adenosine 5'-phosphoramidate + H2O = NH4(+) + AMP</text>
        <dbReference type="Rhea" id="RHEA:67916"/>
        <dbReference type="ChEBI" id="CHEBI:15377"/>
        <dbReference type="ChEBI" id="CHEBI:28938"/>
        <dbReference type="ChEBI" id="CHEBI:57890"/>
        <dbReference type="ChEBI" id="CHEBI:456215"/>
    </reaction>
</comment>
<evidence type="ECO:0000256" key="2">
    <source>
        <dbReference type="ARBA" id="ARBA00014605"/>
    </source>
</evidence>
<keyword evidence="4" id="KW-0378">Hydrolase</keyword>
<evidence type="ECO:0000256" key="12">
    <source>
        <dbReference type="ARBA" id="ARBA00065296"/>
    </source>
</evidence>
<evidence type="ECO:0000256" key="9">
    <source>
        <dbReference type="ARBA" id="ARBA00047780"/>
    </source>
</evidence>
<dbReference type="GO" id="GO:0072332">
    <property type="term" value="P:intrinsic apoptotic signaling pathway by p53 class mediator"/>
    <property type="evidence" value="ECO:0007669"/>
    <property type="project" value="TreeGrafter"/>
</dbReference>
<evidence type="ECO:0000256" key="15">
    <source>
        <dbReference type="ARBA" id="ARBA00076900"/>
    </source>
</evidence>
<feature type="domain" description="HIT" evidence="20">
    <location>
        <begin position="32"/>
        <end position="108"/>
    </location>
</feature>
<evidence type="ECO:0000256" key="6">
    <source>
        <dbReference type="ARBA" id="ARBA00029905"/>
    </source>
</evidence>
<reference evidence="21" key="3">
    <citation type="submission" date="2025-09" db="UniProtKB">
        <authorList>
            <consortium name="Ensembl"/>
        </authorList>
    </citation>
    <scope>IDENTIFICATION</scope>
</reference>
<comment type="catalytic activity">
    <reaction evidence="10">
        <text>adenosine 5'-phosphosulfate + H2O = sulfate + AMP + 2 H(+)</text>
        <dbReference type="Rhea" id="RHEA:17041"/>
        <dbReference type="ChEBI" id="CHEBI:15377"/>
        <dbReference type="ChEBI" id="CHEBI:15378"/>
        <dbReference type="ChEBI" id="CHEBI:16189"/>
        <dbReference type="ChEBI" id="CHEBI:58243"/>
        <dbReference type="ChEBI" id="CHEBI:456215"/>
        <dbReference type="EC" id="3.6.2.1"/>
    </reaction>
</comment>
<evidence type="ECO:0000256" key="14">
    <source>
        <dbReference type="ARBA" id="ARBA00066878"/>
    </source>
</evidence>
<evidence type="ECO:0000256" key="7">
    <source>
        <dbReference type="ARBA" id="ARBA00031555"/>
    </source>
</evidence>
<dbReference type="SUPFAM" id="SSF54197">
    <property type="entry name" value="HIT-like"/>
    <property type="match status" value="1"/>
</dbReference>
<keyword evidence="3" id="KW-0547">Nucleotide-binding</keyword>
<sequence>MSLTSEDVNTNSCVTLFFLGNQICVCTLTIQPSDVLVCPLRPVERFRDLCPEEVADLFRMAQRVGNVVEKHFGATSLTISIQDGPEAGQTVKHVHVHVLPRRAGDFSRNDDVYKEVGAHRRLSTTSSQIAFWLAFCRTLLRLWTNDFVAPKIKIKEQLYRCNICMCADYTAELGT</sequence>
<accession>A0A8B9R0Z7</accession>
<evidence type="ECO:0000256" key="13">
    <source>
        <dbReference type="ARBA" id="ARBA00066544"/>
    </source>
</evidence>
<protein>
    <recommendedName>
        <fullName evidence="2">Bis(5'-adenosyl)-triphosphatase</fullName>
        <ecNumber evidence="14">2.7.7.51</ecNumber>
        <ecNumber evidence="1">3.6.1.29</ecNumber>
        <ecNumber evidence="13">3.6.2.1</ecNumber>
    </recommendedName>
    <alternativeName>
        <fullName evidence="8">AP3A hydrolase</fullName>
    </alternativeName>
    <alternativeName>
        <fullName evidence="15">Adenosine 5'-monophosphoramidase FHIT</fullName>
    </alternativeName>
    <alternativeName>
        <fullName evidence="16">Adenylylsulfatase</fullName>
    </alternativeName>
    <alternativeName>
        <fullName evidence="18">Adenylylsulfate-ammonia adenylyltransferase</fullName>
    </alternativeName>
    <alternativeName>
        <fullName evidence="6">Diadenosine 5',5'''-P1,P3-triphosphate hydrolase</fullName>
    </alternativeName>
    <alternativeName>
        <fullName evidence="7">Dinucleosidetriphosphatase</fullName>
    </alternativeName>
    <alternativeName>
        <fullName evidence="17">Fragile histidine triad protein</fullName>
    </alternativeName>
</protein>
<evidence type="ECO:0000256" key="8">
    <source>
        <dbReference type="ARBA" id="ARBA00031824"/>
    </source>
</evidence>
<comment type="subunit">
    <text evidence="12">Homodimer. Interacts with UBE2I. Interacts with MDM2. Interacts with CTNNB1. Identified in a complex with CTNNB1 and LEF1.</text>
</comment>
<dbReference type="GO" id="GO:0047710">
    <property type="term" value="F:bis(5'-adenosyl)-triphosphatase activity"/>
    <property type="evidence" value="ECO:0007669"/>
    <property type="project" value="UniProtKB-EC"/>
</dbReference>
<feature type="short sequence motif" description="Histidine triad motif" evidence="19">
    <location>
        <begin position="93"/>
        <end position="97"/>
    </location>
</feature>
<dbReference type="PROSITE" id="PS51084">
    <property type="entry name" value="HIT_2"/>
    <property type="match status" value="1"/>
</dbReference>
<dbReference type="GO" id="GO:0005737">
    <property type="term" value="C:cytoplasm"/>
    <property type="evidence" value="ECO:0007669"/>
    <property type="project" value="TreeGrafter"/>
</dbReference>
<dbReference type="GO" id="GO:0032435">
    <property type="term" value="P:negative regulation of proteasomal ubiquitin-dependent protein catabolic process"/>
    <property type="evidence" value="ECO:0007669"/>
    <property type="project" value="TreeGrafter"/>
</dbReference>
<dbReference type="GO" id="GO:0005634">
    <property type="term" value="C:nucleus"/>
    <property type="evidence" value="ECO:0007669"/>
    <property type="project" value="TreeGrafter"/>
</dbReference>
<reference evidence="21" key="1">
    <citation type="submission" date="2019-08" db="EMBL/GenBank/DDBJ databases">
        <title>Three high-quality genomes provides insights into domestication of ducks.</title>
        <authorList>
            <person name="Hou Z.C."/>
            <person name="Zhu F."/>
            <person name="Yin Z.T."/>
            <person name="Zhang F."/>
        </authorList>
    </citation>
    <scope>NUCLEOTIDE SEQUENCE [LARGE SCALE GENOMIC DNA]</scope>
</reference>
<name>A0A8B9R0Z7_ANAPL</name>
<evidence type="ECO:0000256" key="11">
    <source>
        <dbReference type="ARBA" id="ARBA00051546"/>
    </source>
</evidence>